<keyword evidence="2" id="KW-1185">Reference proteome</keyword>
<name>A0A9P6ED39_9AGAR</name>
<dbReference type="AlphaFoldDB" id="A0A9P6ED39"/>
<dbReference type="EMBL" id="MU157866">
    <property type="protein sequence ID" value="KAF9526845.1"/>
    <property type="molecule type" value="Genomic_DNA"/>
</dbReference>
<proteinExistence type="predicted"/>
<gene>
    <name evidence="1" type="ORF">CPB83DRAFT_837000</name>
</gene>
<evidence type="ECO:0000313" key="2">
    <source>
        <dbReference type="Proteomes" id="UP000807306"/>
    </source>
</evidence>
<accession>A0A9P6ED39</accession>
<reference evidence="1" key="1">
    <citation type="submission" date="2020-11" db="EMBL/GenBank/DDBJ databases">
        <authorList>
            <consortium name="DOE Joint Genome Institute"/>
            <person name="Ahrendt S."/>
            <person name="Riley R."/>
            <person name="Andreopoulos W."/>
            <person name="Labutti K."/>
            <person name="Pangilinan J."/>
            <person name="Ruiz-Duenas F.J."/>
            <person name="Barrasa J.M."/>
            <person name="Sanchez-Garcia M."/>
            <person name="Camarero S."/>
            <person name="Miyauchi S."/>
            <person name="Serrano A."/>
            <person name="Linde D."/>
            <person name="Babiker R."/>
            <person name="Drula E."/>
            <person name="Ayuso-Fernandez I."/>
            <person name="Pacheco R."/>
            <person name="Padilla G."/>
            <person name="Ferreira P."/>
            <person name="Barriuso J."/>
            <person name="Kellner H."/>
            <person name="Castanera R."/>
            <person name="Alfaro M."/>
            <person name="Ramirez L."/>
            <person name="Pisabarro A.G."/>
            <person name="Kuo A."/>
            <person name="Tritt A."/>
            <person name="Lipzen A."/>
            <person name="He G."/>
            <person name="Yan M."/>
            <person name="Ng V."/>
            <person name="Cullen D."/>
            <person name="Martin F."/>
            <person name="Rosso M.-N."/>
            <person name="Henrissat B."/>
            <person name="Hibbett D."/>
            <person name="Martinez A.T."/>
            <person name="Grigoriev I.V."/>
        </authorList>
    </citation>
    <scope>NUCLEOTIDE SEQUENCE</scope>
    <source>
        <strain evidence="1">CBS 506.95</strain>
    </source>
</reference>
<dbReference type="OrthoDB" id="619536at2759"/>
<sequence length="202" mass="22428">MTVSWSHTITLPYPVSTVFPKLSEAQHMERLHLLPPVAQNFRLFASDKVQLPKSGLQALFSPNHPASAEGLPRPRTMKATEDVNTDPELGETVERANIEWSGSLSNLFGLVRTPLFVKGSQIVEKHARTVLYESIVEASGVKELKVRTFEEVMLDDGSGNLKEGTKVKETVWVTSPFYLGLIVKLVSPGVHRGVMELYGQLF</sequence>
<protein>
    <submittedName>
        <fullName evidence="1">Uncharacterized protein</fullName>
    </submittedName>
</protein>
<organism evidence="1 2">
    <name type="scientific">Crepidotus variabilis</name>
    <dbReference type="NCBI Taxonomy" id="179855"/>
    <lineage>
        <taxon>Eukaryota</taxon>
        <taxon>Fungi</taxon>
        <taxon>Dikarya</taxon>
        <taxon>Basidiomycota</taxon>
        <taxon>Agaricomycotina</taxon>
        <taxon>Agaricomycetes</taxon>
        <taxon>Agaricomycetidae</taxon>
        <taxon>Agaricales</taxon>
        <taxon>Agaricineae</taxon>
        <taxon>Crepidotaceae</taxon>
        <taxon>Crepidotus</taxon>
    </lineage>
</organism>
<dbReference type="Proteomes" id="UP000807306">
    <property type="component" value="Unassembled WGS sequence"/>
</dbReference>
<comment type="caution">
    <text evidence="1">The sequence shown here is derived from an EMBL/GenBank/DDBJ whole genome shotgun (WGS) entry which is preliminary data.</text>
</comment>
<evidence type="ECO:0000313" key="1">
    <source>
        <dbReference type="EMBL" id="KAF9526845.1"/>
    </source>
</evidence>